<evidence type="ECO:0000313" key="5">
    <source>
        <dbReference type="Proteomes" id="UP000182719"/>
    </source>
</evidence>
<keyword evidence="2" id="KW-0732">Signal</keyword>
<dbReference type="SUPFAM" id="SSF57884">
    <property type="entry name" value="Ada DNA repair protein, N-terminal domain (N-Ada 10)"/>
    <property type="match status" value="1"/>
</dbReference>
<accession>A0A1H7QZG6</accession>
<organism evidence="4 5">
    <name type="scientific">Stigmatella aurantiaca</name>
    <dbReference type="NCBI Taxonomy" id="41"/>
    <lineage>
        <taxon>Bacteria</taxon>
        <taxon>Pseudomonadati</taxon>
        <taxon>Myxococcota</taxon>
        <taxon>Myxococcia</taxon>
        <taxon>Myxococcales</taxon>
        <taxon>Cystobacterineae</taxon>
        <taxon>Archangiaceae</taxon>
        <taxon>Stigmatella</taxon>
    </lineage>
</organism>
<dbReference type="Proteomes" id="UP000182719">
    <property type="component" value="Unassembled WGS sequence"/>
</dbReference>
<dbReference type="PROSITE" id="PS51257">
    <property type="entry name" value="PROKAR_LIPOPROTEIN"/>
    <property type="match status" value="1"/>
</dbReference>
<dbReference type="InterPro" id="IPR035681">
    <property type="entry name" value="ComA-like_MBL"/>
</dbReference>
<dbReference type="PANTHER" id="PTHR30619">
    <property type="entry name" value="DNA INTERNALIZATION/COMPETENCE PROTEIN COMEC/REC2"/>
    <property type="match status" value="1"/>
</dbReference>
<dbReference type="AlphaFoldDB" id="A0A1H7QZG6"/>
<dbReference type="CDD" id="cd07731">
    <property type="entry name" value="ComA-like_MBL-fold"/>
    <property type="match status" value="1"/>
</dbReference>
<dbReference type="InterPro" id="IPR001279">
    <property type="entry name" value="Metallo-B-lactamas"/>
</dbReference>
<dbReference type="Gene3D" id="3.40.10.10">
    <property type="entry name" value="DNA Methylphosphotriester Repair Domain"/>
    <property type="match status" value="1"/>
</dbReference>
<dbReference type="OrthoDB" id="9790149at2"/>
<keyword evidence="4" id="KW-0378">Hydrolase</keyword>
<feature type="signal peptide" evidence="2">
    <location>
        <begin position="1"/>
        <end position="16"/>
    </location>
</feature>
<dbReference type="GO" id="GO:0016787">
    <property type="term" value="F:hydrolase activity"/>
    <property type="evidence" value="ECO:0007669"/>
    <property type="project" value="UniProtKB-KW"/>
</dbReference>
<keyword evidence="5" id="KW-1185">Reference proteome</keyword>
<dbReference type="SUPFAM" id="SSF56281">
    <property type="entry name" value="Metallo-hydrolase/oxidoreductase"/>
    <property type="match status" value="1"/>
</dbReference>
<dbReference type="InterPro" id="IPR035451">
    <property type="entry name" value="Ada-like_dom_sf"/>
</dbReference>
<evidence type="ECO:0000313" key="4">
    <source>
        <dbReference type="EMBL" id="SEL53376.1"/>
    </source>
</evidence>
<feature type="region of interest" description="Disordered" evidence="1">
    <location>
        <begin position="377"/>
        <end position="396"/>
    </location>
</feature>
<dbReference type="PANTHER" id="PTHR30619:SF1">
    <property type="entry name" value="RECOMBINATION PROTEIN 2"/>
    <property type="match status" value="1"/>
</dbReference>
<sequence>MNARLLPLLALLLATACQEPPAPPAPPPAPPPPAAKRYFAKPADGKLHVYFLDVGAGDAALIVSPEGHTVLIDTGPAASLNYLVNRLPELLATRLDLAILTHPAPDHYGALDAVQKVADMRRLLEPQLPGTAPEYDALLTALGTRGVEIFSPAPNPSHPNEPMRLPLGGGAELTVLWPRAPTEPLLAVEGAGHAANSIVLRLTYGETSVLFMGDARAETEALLLKRQEPLRAMLLKVGAHGAALATSAEFLQEVRPQAALLSLGTGGLPDLPAPDTLARLEAAKATVFRTDKDGEIHAVSDGKQFVLTPQRLPPGKSALTEHVFVPEEEEDPLAVPLVAPSKPEPAKSPPPPARAVALKTRETEDLSRFGQVVDIDQLPKADRTSRQPSKPKATAAMERYVASRKSDVFHVPECRNAKRISPENLITFRTREEAAKERRPARDCNP</sequence>
<evidence type="ECO:0000259" key="3">
    <source>
        <dbReference type="SMART" id="SM00849"/>
    </source>
</evidence>
<dbReference type="InterPro" id="IPR052159">
    <property type="entry name" value="Competence_DNA_uptake"/>
</dbReference>
<dbReference type="Gene3D" id="3.60.15.10">
    <property type="entry name" value="Ribonuclease Z/Hydroxyacylglutathione hydrolase-like"/>
    <property type="match status" value="1"/>
</dbReference>
<protein>
    <submittedName>
        <fullName evidence="4">Metal-dependent hydrolase, beta-lactamase superfamily II</fullName>
    </submittedName>
</protein>
<reference evidence="5" key="1">
    <citation type="submission" date="2016-10" db="EMBL/GenBank/DDBJ databases">
        <authorList>
            <person name="Varghese N."/>
            <person name="Submissions S."/>
        </authorList>
    </citation>
    <scope>NUCLEOTIDE SEQUENCE [LARGE SCALE GENOMIC DNA]</scope>
    <source>
        <strain evidence="5">DSM 17044</strain>
    </source>
</reference>
<feature type="chain" id="PRO_5010216612" evidence="2">
    <location>
        <begin position="17"/>
        <end position="446"/>
    </location>
</feature>
<gene>
    <name evidence="4" type="ORF">SAMN05444354_106329</name>
</gene>
<proteinExistence type="predicted"/>
<evidence type="ECO:0000256" key="2">
    <source>
        <dbReference type="SAM" id="SignalP"/>
    </source>
</evidence>
<dbReference type="Pfam" id="PF00753">
    <property type="entry name" value="Lactamase_B"/>
    <property type="match status" value="1"/>
</dbReference>
<feature type="domain" description="Metallo-beta-lactamase" evidence="3">
    <location>
        <begin position="56"/>
        <end position="265"/>
    </location>
</feature>
<dbReference type="RefSeq" id="WP_075007008.1">
    <property type="nucleotide sequence ID" value="NZ_FOAP01000006.1"/>
</dbReference>
<dbReference type="EMBL" id="FOAP01000006">
    <property type="protein sequence ID" value="SEL53376.1"/>
    <property type="molecule type" value="Genomic_DNA"/>
</dbReference>
<evidence type="ECO:0000256" key="1">
    <source>
        <dbReference type="SAM" id="MobiDB-lite"/>
    </source>
</evidence>
<name>A0A1H7QZG6_STIAU</name>
<dbReference type="SMART" id="SM00849">
    <property type="entry name" value="Lactamase_B"/>
    <property type="match status" value="1"/>
</dbReference>
<dbReference type="InterPro" id="IPR036866">
    <property type="entry name" value="RibonucZ/Hydroxyglut_hydro"/>
</dbReference>